<evidence type="ECO:0000313" key="1">
    <source>
        <dbReference type="EMBL" id="RIB10296.1"/>
    </source>
</evidence>
<reference evidence="1 2" key="1">
    <citation type="submission" date="2018-06" db="EMBL/GenBank/DDBJ databases">
        <title>Comparative genomics reveals the genomic features of Rhizophagus irregularis, R. cerebriforme, R. diaphanum and Gigaspora rosea, and their symbiotic lifestyle signature.</title>
        <authorList>
            <person name="Morin E."/>
            <person name="San Clemente H."/>
            <person name="Chen E.C.H."/>
            <person name="De La Providencia I."/>
            <person name="Hainaut M."/>
            <person name="Kuo A."/>
            <person name="Kohler A."/>
            <person name="Murat C."/>
            <person name="Tang N."/>
            <person name="Roy S."/>
            <person name="Loubradou J."/>
            <person name="Henrissat B."/>
            <person name="Grigoriev I.V."/>
            <person name="Corradi N."/>
            <person name="Roux C."/>
            <person name="Martin F.M."/>
        </authorList>
    </citation>
    <scope>NUCLEOTIDE SEQUENCE [LARGE SCALE GENOMIC DNA]</scope>
    <source>
        <strain evidence="1 2">DAOM 194757</strain>
    </source>
</reference>
<accession>A0A397USY5</accession>
<proteinExistence type="predicted"/>
<sequence>MEEKDARLKLFFNELYASSNLKSKNKETQIQYIDTLADLGITVTSRSIARFKTNAAEEHAEIVDSALAEHVEKAMVLNIDDYHSIHTPRMPNTTTTSTAAHLATILMNPITTQAAIPQENIHNPLLVDANLIKLNIGNQFMTLYSLTHNQRWGFRTVDDNTRLEELTVHSYDVRLKEKRHIRSIKDVVLIDLQENQLHSMGEYIDAINAVTSVPFIWQYIEKGHIIPLVADWPGQIHLRTAISRYLLYKDSSNITNNILSFLSIIGPLHISLNSRELVFLQYRPFFTEMYKYIFGPKKPLAQTPKPWRINLLLEIFRSLGRKFRKRFVFKKKEKEKEKSDESVSLTAMKMPEVHLSHLPLGFNALHKPNLFHYCDSTNCSVFFSVNPNPIRILACGHSYHESCHTNNDFKCLHCLGLLQDGIDRNVQSLLESLQNLNKKKKERTKK</sequence>
<dbReference type="OrthoDB" id="2436309at2759"/>
<dbReference type="AlphaFoldDB" id="A0A397USY5"/>
<organism evidence="1 2">
    <name type="scientific">Gigaspora rosea</name>
    <dbReference type="NCBI Taxonomy" id="44941"/>
    <lineage>
        <taxon>Eukaryota</taxon>
        <taxon>Fungi</taxon>
        <taxon>Fungi incertae sedis</taxon>
        <taxon>Mucoromycota</taxon>
        <taxon>Glomeromycotina</taxon>
        <taxon>Glomeromycetes</taxon>
        <taxon>Diversisporales</taxon>
        <taxon>Gigasporaceae</taxon>
        <taxon>Gigaspora</taxon>
    </lineage>
</organism>
<comment type="caution">
    <text evidence="1">The sequence shown here is derived from an EMBL/GenBank/DDBJ whole genome shotgun (WGS) entry which is preliminary data.</text>
</comment>
<keyword evidence="2" id="KW-1185">Reference proteome</keyword>
<name>A0A397USY5_9GLOM</name>
<gene>
    <name evidence="1" type="ORF">C2G38_2265096</name>
</gene>
<protein>
    <submittedName>
        <fullName evidence="1">Uncharacterized protein</fullName>
    </submittedName>
</protein>
<evidence type="ECO:0000313" key="2">
    <source>
        <dbReference type="Proteomes" id="UP000266673"/>
    </source>
</evidence>
<dbReference type="EMBL" id="QKWP01001268">
    <property type="protein sequence ID" value="RIB10296.1"/>
    <property type="molecule type" value="Genomic_DNA"/>
</dbReference>
<dbReference type="Proteomes" id="UP000266673">
    <property type="component" value="Unassembled WGS sequence"/>
</dbReference>